<gene>
    <name evidence="2" type="ORF">Q3982_00875</name>
</gene>
<dbReference type="PANTHER" id="PTHR43135">
    <property type="entry name" value="ALPHA-D-RIBOSE 1-METHYLPHOSPHONATE 5-TRIPHOSPHATE DIPHOSPHATASE"/>
    <property type="match status" value="1"/>
</dbReference>
<evidence type="ECO:0000259" key="1">
    <source>
        <dbReference type="Pfam" id="PF01979"/>
    </source>
</evidence>
<proteinExistence type="predicted"/>
<accession>A0AA43RKN6</accession>
<dbReference type="CDD" id="cd01299">
    <property type="entry name" value="Met_dep_hydrolase_A"/>
    <property type="match status" value="1"/>
</dbReference>
<dbReference type="SUPFAM" id="SSF51338">
    <property type="entry name" value="Composite domain of metallo-dependent hydrolases"/>
    <property type="match status" value="2"/>
</dbReference>
<dbReference type="PANTHER" id="PTHR43135:SF3">
    <property type="entry name" value="ALPHA-D-RIBOSE 1-METHYLPHOSPHONATE 5-TRIPHOSPHATE DIPHOSPHATASE"/>
    <property type="match status" value="1"/>
</dbReference>
<dbReference type="InterPro" id="IPR057744">
    <property type="entry name" value="OTAase-like"/>
</dbReference>
<dbReference type="InterPro" id="IPR011059">
    <property type="entry name" value="Metal-dep_hydrolase_composite"/>
</dbReference>
<dbReference type="AlphaFoldDB" id="A0AA43RKN6"/>
<evidence type="ECO:0000313" key="2">
    <source>
        <dbReference type="EMBL" id="MDO4841217.1"/>
    </source>
</evidence>
<comment type="caution">
    <text evidence="2">The sequence shown here is derived from an EMBL/GenBank/DDBJ whole genome shotgun (WGS) entry which is preliminary data.</text>
</comment>
<dbReference type="Gene3D" id="3.40.50.10910">
    <property type="entry name" value="Amidohydrolase"/>
    <property type="match status" value="1"/>
</dbReference>
<reference evidence="2" key="1">
    <citation type="submission" date="2023-07" db="EMBL/GenBank/DDBJ databases">
        <title>Between Cages and Wild: Unraveling the Impact of Captivity on Animal Microbiomes and Antimicrobial Resistance.</title>
        <authorList>
            <person name="Schmartz G.P."/>
            <person name="Rehner J."/>
            <person name="Schuff M.J."/>
            <person name="Becker S.L."/>
            <person name="Kravczyk M."/>
            <person name="Gurevich A."/>
            <person name="Francke R."/>
            <person name="Mueller R."/>
            <person name="Keller V."/>
            <person name="Keller A."/>
        </authorList>
    </citation>
    <scope>NUCLEOTIDE SEQUENCE</scope>
    <source>
        <strain evidence="2">S12M_St_49</strain>
    </source>
</reference>
<dbReference type="InterPro" id="IPR051781">
    <property type="entry name" value="Metallo-dep_Hydrolase"/>
</dbReference>
<sequence length="443" mass="47383">MTLALTNATLLDGTENMTAQEGMCVLVEDGKISGISKMGEVELPAGCEVVDLGGKYLMPGLINMHVHLCGDGKPHSSDGAEKLVKLALSLAVGRAYLRATLKKSLQTQLASGVTTVRSVGDPGYADIAVRNIINSGKCEGPRLIASGCGISVPGGHARLFAKMATTEEEARAYVREHAEKGADQIKLFITGGVFDAEVEGEPGVLRMSQKIATAICDEASKLGLLTSAHVESPEGVEVALKAGVDTIEHGSVLSEELVSLFKENGLHKSSSLTCTISPALPFACFDPEITHSTHIQKVNGRIVYEGVVEAARTALKSDIPVGLGTDSACPFVTHYDMWREVVYFQKHTGVSNAFALYTATLKNAELLRVADETGSVEVGKSADLIVTSKNPLDDLMALGEVNQVFMRGKLVKTCKVNHLPELDKELDTIWDDLEKDSFVSEWK</sequence>
<name>A0AA43RKN6_9ACTN</name>
<organism evidence="2 3">
    <name type="scientific">Phoenicibacter congonensis</name>
    <dbReference type="NCBI Taxonomy" id="1944646"/>
    <lineage>
        <taxon>Bacteria</taxon>
        <taxon>Bacillati</taxon>
        <taxon>Actinomycetota</taxon>
        <taxon>Coriobacteriia</taxon>
        <taxon>Eggerthellales</taxon>
        <taxon>Eggerthellaceae</taxon>
        <taxon>Phoenicibacter</taxon>
    </lineage>
</organism>
<evidence type="ECO:0000313" key="3">
    <source>
        <dbReference type="Proteomes" id="UP001168575"/>
    </source>
</evidence>
<dbReference type="InterPro" id="IPR006680">
    <property type="entry name" value="Amidohydro-rel"/>
</dbReference>
<feature type="domain" description="Amidohydrolase-related" evidence="1">
    <location>
        <begin position="56"/>
        <end position="411"/>
    </location>
</feature>
<dbReference type="Proteomes" id="UP001168575">
    <property type="component" value="Unassembled WGS sequence"/>
</dbReference>
<dbReference type="Gene3D" id="1.20.58.520">
    <property type="entry name" value="Amidohydrolase"/>
    <property type="match status" value="1"/>
</dbReference>
<dbReference type="Pfam" id="PF01979">
    <property type="entry name" value="Amidohydro_1"/>
    <property type="match status" value="1"/>
</dbReference>
<protein>
    <submittedName>
        <fullName evidence="2">Amidohydrolase family protein</fullName>
    </submittedName>
</protein>
<dbReference type="InterPro" id="IPR032466">
    <property type="entry name" value="Metal_Hydrolase"/>
</dbReference>
<keyword evidence="3" id="KW-1185">Reference proteome</keyword>
<dbReference type="SUPFAM" id="SSF51556">
    <property type="entry name" value="Metallo-dependent hydrolases"/>
    <property type="match status" value="1"/>
</dbReference>
<dbReference type="GO" id="GO:0016810">
    <property type="term" value="F:hydrolase activity, acting on carbon-nitrogen (but not peptide) bonds"/>
    <property type="evidence" value="ECO:0007669"/>
    <property type="project" value="InterPro"/>
</dbReference>
<dbReference type="EMBL" id="JAUMVS010000006">
    <property type="protein sequence ID" value="MDO4841217.1"/>
    <property type="molecule type" value="Genomic_DNA"/>
</dbReference>
<dbReference type="Gene3D" id="2.30.40.10">
    <property type="entry name" value="Urease, subunit C, domain 1"/>
    <property type="match status" value="2"/>
</dbReference>